<reference evidence="8" key="1">
    <citation type="submission" date="2024-02" db="EMBL/GenBank/DDBJ databases">
        <authorList>
            <consortium name="Clinical and Environmental Microbiology Branch: Whole genome sequencing antimicrobial resistance pathogens in the healthcare setting"/>
        </authorList>
    </citation>
    <scope>NUCLEOTIDE SEQUENCE</scope>
    <source>
        <strain evidence="7">2021DK-00049</strain>
        <strain evidence="8">2023GN-00102</strain>
    </source>
</reference>
<protein>
    <recommendedName>
        <fullName evidence="3">diguanylate cyclase</fullName>
        <ecNumber evidence="3">2.7.7.65</ecNumber>
    </recommendedName>
</protein>
<dbReference type="CDD" id="cd01949">
    <property type="entry name" value="GGDEF"/>
    <property type="match status" value="1"/>
</dbReference>
<keyword evidence="8" id="KW-0808">Transferase</keyword>
<dbReference type="InterPro" id="IPR000160">
    <property type="entry name" value="GGDEF_dom"/>
</dbReference>
<dbReference type="FunFam" id="3.30.70.270:FF:000001">
    <property type="entry name" value="Diguanylate cyclase domain protein"/>
    <property type="match status" value="1"/>
</dbReference>
<dbReference type="PANTHER" id="PTHR45138:SF9">
    <property type="entry name" value="DIGUANYLATE CYCLASE DGCM-RELATED"/>
    <property type="match status" value="1"/>
</dbReference>
<dbReference type="GO" id="GO:0005525">
    <property type="term" value="F:GTP binding"/>
    <property type="evidence" value="ECO:0007669"/>
    <property type="project" value="UniProtKB-KW"/>
</dbReference>
<proteinExistence type="predicted"/>
<dbReference type="GO" id="GO:0052621">
    <property type="term" value="F:diguanylate cyclase activity"/>
    <property type="evidence" value="ECO:0007669"/>
    <property type="project" value="UniProtKB-EC"/>
</dbReference>
<dbReference type="InterPro" id="IPR043128">
    <property type="entry name" value="Rev_trsase/Diguanyl_cyclase"/>
</dbReference>
<dbReference type="Pfam" id="PF00990">
    <property type="entry name" value="GGDEF"/>
    <property type="match status" value="1"/>
</dbReference>
<dbReference type="SUPFAM" id="SSF55073">
    <property type="entry name" value="Nucleotide cyclase"/>
    <property type="match status" value="1"/>
</dbReference>
<evidence type="ECO:0000313" key="8">
    <source>
        <dbReference type="EMBL" id="EMN4145455.1"/>
    </source>
</evidence>
<name>A0AAD3UVE8_CITFR</name>
<dbReference type="GO" id="GO:0043709">
    <property type="term" value="P:cell adhesion involved in single-species biofilm formation"/>
    <property type="evidence" value="ECO:0007669"/>
    <property type="project" value="TreeGrafter"/>
</dbReference>
<keyword evidence="4" id="KW-0547">Nucleotide-binding</keyword>
<dbReference type="AlphaFoldDB" id="A0AAD3UVE8"/>
<dbReference type="EMBL" id="ABKLER030000010">
    <property type="protein sequence ID" value="EMN4145455.1"/>
    <property type="molecule type" value="Genomic_DNA"/>
</dbReference>
<gene>
    <name evidence="7" type="ORF">KY227_004014</name>
    <name evidence="8" type="ORF">PQQ21_002728</name>
</gene>
<dbReference type="EC" id="2.7.7.65" evidence="3"/>
<dbReference type="InterPro" id="IPR029787">
    <property type="entry name" value="Nucleotide_cyclase"/>
</dbReference>
<evidence type="ECO:0000256" key="1">
    <source>
        <dbReference type="ARBA" id="ARBA00001946"/>
    </source>
</evidence>
<comment type="caution">
    <text evidence="8">The sequence shown here is derived from an EMBL/GenBank/DDBJ whole genome shotgun (WGS) entry which is preliminary data.</text>
</comment>
<dbReference type="RefSeq" id="WP_003844140.1">
    <property type="nucleotide sequence ID" value="NZ_CAXOKH010000020.1"/>
</dbReference>
<sequence length="300" mass="34285">MTFNIDDIDASLSALNAALKEHYLRGEKLLYLILFGDLTDHNIIDNDSHLHCQFCEWLTLRMRGDTLDRNMVLSISRNHDAMHNITRMLMQAVVSGTTTKELVSQYHGCQLAFIDSIETYRSSLSTFRNQHDTLTGLPLRHLLYQEYPSFLERCRRNLSEFYVLMLDIDRFKSINDTWGHNAGDEVLRLVASRLSSATRRSERLYRFGGEEFIILLETKGRMAAESAAERIRCNLSSYEIIISGQLVHITVTGGLTRVEAHEELHSVIARADNAMYYGKNNGRNCCVTVMADGEPSRISR</sequence>
<dbReference type="NCBIfam" id="TIGR00254">
    <property type="entry name" value="GGDEF"/>
    <property type="match status" value="1"/>
</dbReference>
<evidence type="ECO:0000256" key="3">
    <source>
        <dbReference type="ARBA" id="ARBA00012528"/>
    </source>
</evidence>
<dbReference type="SMART" id="SM00267">
    <property type="entry name" value="GGDEF"/>
    <property type="match status" value="1"/>
</dbReference>
<keyword evidence="4" id="KW-0342">GTP-binding</keyword>
<dbReference type="GO" id="GO:0005886">
    <property type="term" value="C:plasma membrane"/>
    <property type="evidence" value="ECO:0007669"/>
    <property type="project" value="TreeGrafter"/>
</dbReference>
<comment type="cofactor">
    <cofactor evidence="1">
        <name>Mg(2+)</name>
        <dbReference type="ChEBI" id="CHEBI:18420"/>
    </cofactor>
</comment>
<dbReference type="PANTHER" id="PTHR45138">
    <property type="entry name" value="REGULATORY COMPONENTS OF SENSORY TRANSDUCTION SYSTEM"/>
    <property type="match status" value="1"/>
</dbReference>
<dbReference type="NCBIfam" id="NF007380">
    <property type="entry name" value="PRK09894.1"/>
    <property type="match status" value="1"/>
</dbReference>
<dbReference type="EMBL" id="ABBJDF010000025">
    <property type="protein sequence ID" value="EHT9940894.1"/>
    <property type="molecule type" value="Genomic_DNA"/>
</dbReference>
<dbReference type="Gene3D" id="3.30.70.270">
    <property type="match status" value="1"/>
</dbReference>
<accession>A0AAD3UVE8</accession>
<organism evidence="8">
    <name type="scientific">Citrobacter freundii</name>
    <dbReference type="NCBI Taxonomy" id="546"/>
    <lineage>
        <taxon>Bacteria</taxon>
        <taxon>Pseudomonadati</taxon>
        <taxon>Pseudomonadota</taxon>
        <taxon>Gammaproteobacteria</taxon>
        <taxon>Enterobacterales</taxon>
        <taxon>Enterobacteriaceae</taxon>
        <taxon>Citrobacter</taxon>
        <taxon>Citrobacter freundii complex</taxon>
    </lineage>
</organism>
<dbReference type="Gene3D" id="1.20.120.30">
    <property type="entry name" value="Aspartate receptor, ligand-binding domain"/>
    <property type="match status" value="1"/>
</dbReference>
<evidence type="ECO:0000313" key="7">
    <source>
        <dbReference type="EMBL" id="EHT9940894.1"/>
    </source>
</evidence>
<evidence type="ECO:0000256" key="4">
    <source>
        <dbReference type="ARBA" id="ARBA00023134"/>
    </source>
</evidence>
<dbReference type="GO" id="GO:1902201">
    <property type="term" value="P:negative regulation of bacterial-type flagellum-dependent cell motility"/>
    <property type="evidence" value="ECO:0007669"/>
    <property type="project" value="TreeGrafter"/>
</dbReference>
<comment type="pathway">
    <text evidence="2">Purine metabolism; 3',5'-cyclic di-GMP biosynthesis.</text>
</comment>
<feature type="domain" description="GGDEF" evidence="6">
    <location>
        <begin position="159"/>
        <end position="291"/>
    </location>
</feature>
<dbReference type="PROSITE" id="PS50887">
    <property type="entry name" value="GGDEF"/>
    <property type="match status" value="1"/>
</dbReference>
<comment type="catalytic activity">
    <reaction evidence="5">
        <text>2 GTP = 3',3'-c-di-GMP + 2 diphosphate</text>
        <dbReference type="Rhea" id="RHEA:24898"/>
        <dbReference type="ChEBI" id="CHEBI:33019"/>
        <dbReference type="ChEBI" id="CHEBI:37565"/>
        <dbReference type="ChEBI" id="CHEBI:58805"/>
        <dbReference type="EC" id="2.7.7.65"/>
    </reaction>
</comment>
<dbReference type="InterPro" id="IPR050469">
    <property type="entry name" value="Diguanylate_Cyclase"/>
</dbReference>
<evidence type="ECO:0000256" key="5">
    <source>
        <dbReference type="ARBA" id="ARBA00034247"/>
    </source>
</evidence>
<evidence type="ECO:0000256" key="2">
    <source>
        <dbReference type="ARBA" id="ARBA00004665"/>
    </source>
</evidence>
<keyword evidence="8" id="KW-0548">Nucleotidyltransferase</keyword>
<evidence type="ECO:0000259" key="6">
    <source>
        <dbReference type="PROSITE" id="PS50887"/>
    </source>
</evidence>